<sequence>MSNSMQHKFWVFSKWKFKDGINSLLQFSELIPRLQWRKRKNRIRHIDGMRRLLGTMTKTVIVDRQMDDDVDRGDHDRCRRCNDDDDCWNLERDRRNGGEDDDGGLPEPVVLVINVSP</sequence>
<reference evidence="1 2" key="1">
    <citation type="journal article" date="2022" name="Plant J.">
        <title>Chromosome-level genome of Camellia lanceoleosa provides a valuable resource for understanding genome evolution and self-incompatibility.</title>
        <authorList>
            <person name="Gong W."/>
            <person name="Xiao S."/>
            <person name="Wang L."/>
            <person name="Liao Z."/>
            <person name="Chang Y."/>
            <person name="Mo W."/>
            <person name="Hu G."/>
            <person name="Li W."/>
            <person name="Zhao G."/>
            <person name="Zhu H."/>
            <person name="Hu X."/>
            <person name="Ji K."/>
            <person name="Xiang X."/>
            <person name="Song Q."/>
            <person name="Yuan D."/>
            <person name="Jin S."/>
            <person name="Zhang L."/>
        </authorList>
    </citation>
    <scope>NUCLEOTIDE SEQUENCE [LARGE SCALE GENOMIC DNA]</scope>
    <source>
        <strain evidence="1">SQ_2022a</strain>
    </source>
</reference>
<evidence type="ECO:0000313" key="1">
    <source>
        <dbReference type="EMBL" id="KAI7997657.1"/>
    </source>
</evidence>
<dbReference type="EMBL" id="CM045767">
    <property type="protein sequence ID" value="KAI7997657.1"/>
    <property type="molecule type" value="Genomic_DNA"/>
</dbReference>
<dbReference type="Proteomes" id="UP001060215">
    <property type="component" value="Chromosome 10"/>
</dbReference>
<proteinExistence type="predicted"/>
<accession>A0ACC0GB93</accession>
<organism evidence="1 2">
    <name type="scientific">Camellia lanceoleosa</name>
    <dbReference type="NCBI Taxonomy" id="1840588"/>
    <lineage>
        <taxon>Eukaryota</taxon>
        <taxon>Viridiplantae</taxon>
        <taxon>Streptophyta</taxon>
        <taxon>Embryophyta</taxon>
        <taxon>Tracheophyta</taxon>
        <taxon>Spermatophyta</taxon>
        <taxon>Magnoliopsida</taxon>
        <taxon>eudicotyledons</taxon>
        <taxon>Gunneridae</taxon>
        <taxon>Pentapetalae</taxon>
        <taxon>asterids</taxon>
        <taxon>Ericales</taxon>
        <taxon>Theaceae</taxon>
        <taxon>Camellia</taxon>
    </lineage>
</organism>
<comment type="caution">
    <text evidence="1">The sequence shown here is derived from an EMBL/GenBank/DDBJ whole genome shotgun (WGS) entry which is preliminary data.</text>
</comment>
<name>A0ACC0GB93_9ERIC</name>
<keyword evidence="2" id="KW-1185">Reference proteome</keyword>
<evidence type="ECO:0000313" key="2">
    <source>
        <dbReference type="Proteomes" id="UP001060215"/>
    </source>
</evidence>
<gene>
    <name evidence="1" type="ORF">LOK49_LG10G01790</name>
</gene>
<protein>
    <submittedName>
        <fullName evidence="1">Uncharacterized protein</fullName>
    </submittedName>
</protein>